<dbReference type="Proteomes" id="UP000321558">
    <property type="component" value="Unassembled WGS sequence"/>
</dbReference>
<organism evidence="2 3">
    <name type="scientific">Oceanobacillus sojae</name>
    <dbReference type="NCBI Taxonomy" id="582851"/>
    <lineage>
        <taxon>Bacteria</taxon>
        <taxon>Bacillati</taxon>
        <taxon>Bacillota</taxon>
        <taxon>Bacilli</taxon>
        <taxon>Bacillales</taxon>
        <taxon>Bacillaceae</taxon>
        <taxon>Oceanobacillus</taxon>
    </lineage>
</organism>
<protein>
    <recommendedName>
        <fullName evidence="4">NADH:ubiquinone oxidoreductase</fullName>
    </recommendedName>
</protein>
<dbReference type="STRING" id="582851.GCA_900162665_02918"/>
<evidence type="ECO:0000313" key="2">
    <source>
        <dbReference type="EMBL" id="GEN85965.1"/>
    </source>
</evidence>
<dbReference type="AlphaFoldDB" id="A0A511ZET7"/>
<accession>A0A511ZET7</accession>
<comment type="caution">
    <text evidence="2">The sequence shown here is derived from an EMBL/GenBank/DDBJ whole genome shotgun (WGS) entry which is preliminary data.</text>
</comment>
<keyword evidence="1" id="KW-1133">Transmembrane helix</keyword>
<sequence>MKIWWATNVFWLIFFTGASIVIRVRNVDGAGIAQTPELKMLAFIILGGFFIVVLIGQLLFLYFVRKRKAV</sequence>
<dbReference type="Pfam" id="PF13061">
    <property type="entry name" value="DUF3923"/>
    <property type="match status" value="1"/>
</dbReference>
<keyword evidence="3" id="KW-1185">Reference proteome</keyword>
<evidence type="ECO:0000313" key="3">
    <source>
        <dbReference type="Proteomes" id="UP000321558"/>
    </source>
</evidence>
<reference evidence="2 3" key="1">
    <citation type="submission" date="2019-07" db="EMBL/GenBank/DDBJ databases">
        <title>Whole genome shotgun sequence of Oceanobacillus sojae NBRC 105379.</title>
        <authorList>
            <person name="Hosoyama A."/>
            <person name="Uohara A."/>
            <person name="Ohji S."/>
            <person name="Ichikawa N."/>
        </authorList>
    </citation>
    <scope>NUCLEOTIDE SEQUENCE [LARGE SCALE GENOMIC DNA]</scope>
    <source>
        <strain evidence="2 3">NBRC 105379</strain>
    </source>
</reference>
<evidence type="ECO:0008006" key="4">
    <source>
        <dbReference type="Google" id="ProtNLM"/>
    </source>
</evidence>
<name>A0A511ZET7_9BACI</name>
<keyword evidence="1" id="KW-0472">Membrane</keyword>
<keyword evidence="1" id="KW-0812">Transmembrane</keyword>
<proteinExistence type="predicted"/>
<gene>
    <name evidence="2" type="ORF">OSO01_07040</name>
</gene>
<evidence type="ECO:0000256" key="1">
    <source>
        <dbReference type="SAM" id="Phobius"/>
    </source>
</evidence>
<feature type="transmembrane region" description="Helical" evidence="1">
    <location>
        <begin position="39"/>
        <end position="64"/>
    </location>
</feature>
<dbReference type="EMBL" id="BJYM01000002">
    <property type="protein sequence ID" value="GEN85965.1"/>
    <property type="molecule type" value="Genomic_DNA"/>
</dbReference>
<dbReference type="InterPro" id="IPR025037">
    <property type="entry name" value="DUF3923"/>
</dbReference>